<evidence type="ECO:0008006" key="4">
    <source>
        <dbReference type="Google" id="ProtNLM"/>
    </source>
</evidence>
<accession>A0A5E4PSC1</accession>
<reference evidence="2 3" key="1">
    <citation type="submission" date="2017-07" db="EMBL/GenBank/DDBJ databases">
        <authorList>
            <person name="Talla V."/>
            <person name="Backstrom N."/>
        </authorList>
    </citation>
    <scope>NUCLEOTIDE SEQUENCE [LARGE SCALE GENOMIC DNA]</scope>
</reference>
<evidence type="ECO:0000313" key="2">
    <source>
        <dbReference type="EMBL" id="VVC88156.1"/>
    </source>
</evidence>
<keyword evidence="3" id="KW-1185">Reference proteome</keyword>
<dbReference type="Gene3D" id="2.40.10.10">
    <property type="entry name" value="Trypsin-like serine proteases"/>
    <property type="match status" value="1"/>
</dbReference>
<sequence>MIWTVNLIFISILFIGVSSIENCPDCIKFNSCRYSSSLFDPETKTITEKGKRLFKIATCDRLNNKIYQNLVGFVSVIITIKTIFFTENVAPICLPIYAYLRRKALLGHNGIVAGWGITDTFFRSSILRKHGIVYRGPNMCGLVRAGIYTDVAKYMDWILAKINK</sequence>
<proteinExistence type="predicted"/>
<organism evidence="2 3">
    <name type="scientific">Leptidea sinapis</name>
    <dbReference type="NCBI Taxonomy" id="189913"/>
    <lineage>
        <taxon>Eukaryota</taxon>
        <taxon>Metazoa</taxon>
        <taxon>Ecdysozoa</taxon>
        <taxon>Arthropoda</taxon>
        <taxon>Hexapoda</taxon>
        <taxon>Insecta</taxon>
        <taxon>Pterygota</taxon>
        <taxon>Neoptera</taxon>
        <taxon>Endopterygota</taxon>
        <taxon>Lepidoptera</taxon>
        <taxon>Glossata</taxon>
        <taxon>Ditrysia</taxon>
        <taxon>Papilionoidea</taxon>
        <taxon>Pieridae</taxon>
        <taxon>Dismorphiinae</taxon>
        <taxon>Leptidea</taxon>
    </lineage>
</organism>
<feature type="non-terminal residue" evidence="2">
    <location>
        <position position="164"/>
    </location>
</feature>
<name>A0A5E4PSC1_9NEOP</name>
<dbReference type="EMBL" id="FZQP02000246">
    <property type="protein sequence ID" value="VVC88156.1"/>
    <property type="molecule type" value="Genomic_DNA"/>
</dbReference>
<gene>
    <name evidence="2" type="ORF">LSINAPIS_LOCUS1592</name>
</gene>
<protein>
    <recommendedName>
        <fullName evidence="4">Peptidase S1 domain-containing protein</fullName>
    </recommendedName>
</protein>
<evidence type="ECO:0000313" key="3">
    <source>
        <dbReference type="Proteomes" id="UP000324832"/>
    </source>
</evidence>
<dbReference type="SUPFAM" id="SSF50494">
    <property type="entry name" value="Trypsin-like serine proteases"/>
    <property type="match status" value="1"/>
</dbReference>
<keyword evidence="1" id="KW-0732">Signal</keyword>
<feature type="signal peptide" evidence="1">
    <location>
        <begin position="1"/>
        <end position="19"/>
    </location>
</feature>
<dbReference type="Proteomes" id="UP000324832">
    <property type="component" value="Unassembled WGS sequence"/>
</dbReference>
<evidence type="ECO:0000256" key="1">
    <source>
        <dbReference type="SAM" id="SignalP"/>
    </source>
</evidence>
<feature type="chain" id="PRO_5023052511" description="Peptidase S1 domain-containing protein" evidence="1">
    <location>
        <begin position="20"/>
        <end position="164"/>
    </location>
</feature>
<dbReference type="AlphaFoldDB" id="A0A5E4PSC1"/>
<dbReference type="InterPro" id="IPR043504">
    <property type="entry name" value="Peptidase_S1_PA_chymotrypsin"/>
</dbReference>
<dbReference type="InterPro" id="IPR009003">
    <property type="entry name" value="Peptidase_S1_PA"/>
</dbReference>